<dbReference type="EMBL" id="RBZU01000011">
    <property type="protein sequence ID" value="RKP48718.1"/>
    <property type="molecule type" value="Genomic_DNA"/>
</dbReference>
<dbReference type="EC" id="3.5.1.54" evidence="3"/>
<evidence type="ECO:0000259" key="1">
    <source>
        <dbReference type="Pfam" id="PF01425"/>
    </source>
</evidence>
<dbReference type="PANTHER" id="PTHR11895:SF169">
    <property type="entry name" value="GLUTAMYL-TRNA(GLN) AMIDOTRANSFERASE"/>
    <property type="match status" value="1"/>
</dbReference>
<dbReference type="SUPFAM" id="SSF75304">
    <property type="entry name" value="Amidase signature (AS) enzymes"/>
    <property type="match status" value="1"/>
</dbReference>
<evidence type="ECO:0000313" key="3">
    <source>
        <dbReference type="EMBL" id="RKP48718.1"/>
    </source>
</evidence>
<keyword evidence="4" id="KW-1185">Reference proteome</keyword>
<dbReference type="InterPro" id="IPR036928">
    <property type="entry name" value="AS_sf"/>
</dbReference>
<dbReference type="GO" id="GO:0004039">
    <property type="term" value="F:allophanate hydrolase activity"/>
    <property type="evidence" value="ECO:0007669"/>
    <property type="project" value="UniProtKB-EC"/>
</dbReference>
<evidence type="ECO:0000313" key="4">
    <source>
        <dbReference type="Proteomes" id="UP000270342"/>
    </source>
</evidence>
<dbReference type="NCBIfam" id="NF006043">
    <property type="entry name" value="PRK08186.1"/>
    <property type="match status" value="1"/>
</dbReference>
<organism evidence="3 4">
    <name type="scientific">Pararobbsia silviterrae</name>
    <dbReference type="NCBI Taxonomy" id="1792498"/>
    <lineage>
        <taxon>Bacteria</taxon>
        <taxon>Pseudomonadati</taxon>
        <taxon>Pseudomonadota</taxon>
        <taxon>Betaproteobacteria</taxon>
        <taxon>Burkholderiales</taxon>
        <taxon>Burkholderiaceae</taxon>
        <taxon>Pararobbsia</taxon>
    </lineage>
</organism>
<dbReference type="Gene3D" id="3.90.1300.10">
    <property type="entry name" value="Amidase signature (AS) domain"/>
    <property type="match status" value="1"/>
</dbReference>
<gene>
    <name evidence="3" type="primary">atzF</name>
    <name evidence="3" type="ORF">D7S86_22060</name>
</gene>
<name>A0A494XDY0_9BURK</name>
<dbReference type="Pfam" id="PF21986">
    <property type="entry name" value="AH_C"/>
    <property type="match status" value="1"/>
</dbReference>
<dbReference type="OrthoDB" id="8872210at2"/>
<evidence type="ECO:0000259" key="2">
    <source>
        <dbReference type="Pfam" id="PF21986"/>
    </source>
</evidence>
<dbReference type="AlphaFoldDB" id="A0A494XDY0"/>
<keyword evidence="3" id="KW-0378">Hydrolase</keyword>
<dbReference type="InterPro" id="IPR014085">
    <property type="entry name" value="Allophanate_hydrolase"/>
</dbReference>
<protein>
    <submittedName>
        <fullName evidence="3">Allophanate hydrolase</fullName>
        <ecNumber evidence="3">3.5.1.54</ecNumber>
    </submittedName>
</protein>
<dbReference type="InterPro" id="IPR053844">
    <property type="entry name" value="AH_C"/>
</dbReference>
<feature type="domain" description="Amidase" evidence="1">
    <location>
        <begin position="27"/>
        <end position="441"/>
    </location>
</feature>
<feature type="domain" description="Allophanate hydrolase C-terminal" evidence="2">
    <location>
        <begin position="463"/>
        <end position="586"/>
    </location>
</feature>
<dbReference type="PANTHER" id="PTHR11895">
    <property type="entry name" value="TRANSAMIDASE"/>
    <property type="match status" value="1"/>
</dbReference>
<proteinExistence type="predicted"/>
<reference evidence="3 4" key="1">
    <citation type="submission" date="2018-10" db="EMBL/GenBank/DDBJ databases">
        <title>Robbsia sp. DHC34, isolated from soil.</title>
        <authorList>
            <person name="Gao Z.-H."/>
            <person name="Qiu L.-H."/>
        </authorList>
    </citation>
    <scope>NUCLEOTIDE SEQUENCE [LARGE SCALE GENOMIC DNA]</scope>
    <source>
        <strain evidence="3 4">DHC34</strain>
    </source>
</reference>
<dbReference type="InterPro" id="IPR023631">
    <property type="entry name" value="Amidase_dom"/>
</dbReference>
<sequence>MDDTPNMTIAALHARYRDGSLTPDALVESIAARTAHDPHHAWIRALTRDEMRVYARALDGRSPDDLPLYGVPFAIKDNIDLAGVPTTAACPEFAYTPERSAAVVERLIAAGAIPIGKANLDQFATGLNGTRSPYGACRNALDPKYVSGGSSSGSAVAVALGVASFSLGTDTAGSGRVPAMFHGLLGVKPTVGTVSTRGVVPACKSLDCVSIFATCVDDAQTVLEIAQGIDADDPYARAVEPGPLPRAIGTLRIGVPREAQRAFFGNDAFAKLFDEAVAKFASLGAQIVEVDFEPLLETARLLYGGPFVAERHAGIRAFFDAHEDAVHPVVRGIVASARAYTATDAFEAFDRLQTLRARAQRIWQSIDTIVMPTAGTIYTIEQMLEKPVEYNSNLGYYTNFVNLLDLAALAIPTGVAADGPTPGMPFGVTLVGPAFSDPMLLGMAAEYLAQPATRASVHAAPTIEVAVVGAHLTGQPLNGQLIERAAVRVATTTTSPHYRLYALDTRPVAKPGLIRVDAHGARIALEVWRMPVAHFGSFVDLIGSPLGIGSVELDDGRVVKGFICEPHALSTARDITEHGGWLAYLATRAPASAAVGAGAGAGVGASAKAELEGGH</sequence>
<dbReference type="InterPro" id="IPR000120">
    <property type="entry name" value="Amidase"/>
</dbReference>
<dbReference type="Gene3D" id="1.20.58.1700">
    <property type="match status" value="1"/>
</dbReference>
<accession>A0A494XDY0</accession>
<dbReference type="Gene3D" id="3.10.490.10">
    <property type="entry name" value="Gamma-glutamyl cyclotransferase-like"/>
    <property type="match status" value="1"/>
</dbReference>
<dbReference type="Proteomes" id="UP000270342">
    <property type="component" value="Unassembled WGS sequence"/>
</dbReference>
<dbReference type="NCBIfam" id="TIGR02713">
    <property type="entry name" value="allophanate_hyd"/>
    <property type="match status" value="1"/>
</dbReference>
<comment type="caution">
    <text evidence="3">The sequence shown here is derived from an EMBL/GenBank/DDBJ whole genome shotgun (WGS) entry which is preliminary data.</text>
</comment>
<dbReference type="Pfam" id="PF01425">
    <property type="entry name" value="Amidase"/>
    <property type="match status" value="1"/>
</dbReference>